<sequence length="193" mass="21705">MQIYEEEEGEYSDSSDTMAEEELHNRLRNVKFSRGRKKSAPEEGALRFECQPGPSRQRVMAPEAPRDELAEMLVQRWVDRSEEATRKIAEAVKKAKEDKLKMLEELAGELHGMLEEAKWVSAGQGKGDTGDRAKKEEGALRGPFPPRKEASPPVQRLVIDQDEDSPTNFNRPHHSPLQTGNFPTGPFRDPGPG</sequence>
<feature type="compositionally biased region" description="Basic residues" evidence="1">
    <location>
        <begin position="26"/>
        <end position="38"/>
    </location>
</feature>
<protein>
    <submittedName>
        <fullName evidence="3">Uncharacterized protein</fullName>
    </submittedName>
</protein>
<keyword evidence="2" id="KW-1185">Reference proteome</keyword>
<feature type="compositionally biased region" description="Polar residues" evidence="1">
    <location>
        <begin position="166"/>
        <end position="182"/>
    </location>
</feature>
<feature type="compositionally biased region" description="Acidic residues" evidence="1">
    <location>
        <begin position="1"/>
        <end position="13"/>
    </location>
</feature>
<feature type="compositionally biased region" description="Basic and acidic residues" evidence="1">
    <location>
        <begin position="128"/>
        <end position="139"/>
    </location>
</feature>
<name>A0A914HT12_GLORO</name>
<organism evidence="2 3">
    <name type="scientific">Globodera rostochiensis</name>
    <name type="common">Golden nematode worm</name>
    <name type="synonym">Heterodera rostochiensis</name>
    <dbReference type="NCBI Taxonomy" id="31243"/>
    <lineage>
        <taxon>Eukaryota</taxon>
        <taxon>Metazoa</taxon>
        <taxon>Ecdysozoa</taxon>
        <taxon>Nematoda</taxon>
        <taxon>Chromadorea</taxon>
        <taxon>Rhabditida</taxon>
        <taxon>Tylenchina</taxon>
        <taxon>Tylenchomorpha</taxon>
        <taxon>Tylenchoidea</taxon>
        <taxon>Heteroderidae</taxon>
        <taxon>Heteroderinae</taxon>
        <taxon>Globodera</taxon>
    </lineage>
</organism>
<feature type="region of interest" description="Disordered" evidence="1">
    <location>
        <begin position="120"/>
        <end position="193"/>
    </location>
</feature>
<feature type="region of interest" description="Disordered" evidence="1">
    <location>
        <begin position="1"/>
        <end position="20"/>
    </location>
</feature>
<evidence type="ECO:0000256" key="1">
    <source>
        <dbReference type="SAM" id="MobiDB-lite"/>
    </source>
</evidence>
<proteinExistence type="predicted"/>
<dbReference type="WBParaSite" id="Gr19_v10_g3944.t1">
    <property type="protein sequence ID" value="Gr19_v10_g3944.t1"/>
    <property type="gene ID" value="Gr19_v10_g3944"/>
</dbReference>
<evidence type="ECO:0000313" key="2">
    <source>
        <dbReference type="Proteomes" id="UP000887572"/>
    </source>
</evidence>
<dbReference type="Proteomes" id="UP000887572">
    <property type="component" value="Unplaced"/>
</dbReference>
<reference evidence="3" key="1">
    <citation type="submission" date="2022-11" db="UniProtKB">
        <authorList>
            <consortium name="WormBaseParasite"/>
        </authorList>
    </citation>
    <scope>IDENTIFICATION</scope>
</reference>
<dbReference type="AlphaFoldDB" id="A0A914HT12"/>
<evidence type="ECO:0000313" key="3">
    <source>
        <dbReference type="WBParaSite" id="Gr19_v10_g3944.t1"/>
    </source>
</evidence>
<feature type="region of interest" description="Disordered" evidence="1">
    <location>
        <begin position="25"/>
        <end position="64"/>
    </location>
</feature>
<accession>A0A914HT12</accession>